<dbReference type="InterPro" id="IPR035965">
    <property type="entry name" value="PAS-like_dom_sf"/>
</dbReference>
<dbReference type="GO" id="GO:0000155">
    <property type="term" value="F:phosphorelay sensor kinase activity"/>
    <property type="evidence" value="ECO:0007669"/>
    <property type="project" value="InterPro"/>
</dbReference>
<feature type="domain" description="PAC" evidence="9">
    <location>
        <begin position="192"/>
        <end position="244"/>
    </location>
</feature>
<evidence type="ECO:0000259" key="7">
    <source>
        <dbReference type="PROSITE" id="PS50109"/>
    </source>
</evidence>
<comment type="subcellular location">
    <subcellularLocation>
        <location evidence="2">Cell membrane</location>
    </subcellularLocation>
</comment>
<dbReference type="AlphaFoldDB" id="A0A1C0AS30"/>
<dbReference type="SMART" id="SM00091">
    <property type="entry name" value="PAS"/>
    <property type="match status" value="2"/>
</dbReference>
<gene>
    <name evidence="10" type="ORF">BCR15_11510</name>
</gene>
<evidence type="ECO:0000259" key="9">
    <source>
        <dbReference type="PROSITE" id="PS50113"/>
    </source>
</evidence>
<comment type="caution">
    <text evidence="10">The sequence shown here is derived from an EMBL/GenBank/DDBJ whole genome shotgun (WGS) entry which is preliminary data.</text>
</comment>
<dbReference type="SMART" id="SM00388">
    <property type="entry name" value="HisKA"/>
    <property type="match status" value="1"/>
</dbReference>
<evidence type="ECO:0000256" key="4">
    <source>
        <dbReference type="ARBA" id="ARBA00022553"/>
    </source>
</evidence>
<dbReference type="InterPro" id="IPR036097">
    <property type="entry name" value="HisK_dim/P_sf"/>
</dbReference>
<dbReference type="SUPFAM" id="SSF55874">
    <property type="entry name" value="ATPase domain of HSP90 chaperone/DNA topoisomerase II/histidine kinase"/>
    <property type="match status" value="1"/>
</dbReference>
<dbReference type="PROSITE" id="PS50113">
    <property type="entry name" value="PAC"/>
    <property type="match status" value="1"/>
</dbReference>
<name>A0A1C0AS30_9ACTN</name>
<dbReference type="PROSITE" id="PS50112">
    <property type="entry name" value="PAS"/>
    <property type="match status" value="1"/>
</dbReference>
<dbReference type="InterPro" id="IPR052023">
    <property type="entry name" value="Histidine_kinase_KdpD"/>
</dbReference>
<keyword evidence="5" id="KW-0808">Transferase</keyword>
<dbReference type="InterPro" id="IPR004358">
    <property type="entry name" value="Sig_transdc_His_kin-like_C"/>
</dbReference>
<dbReference type="EMBL" id="MBQD01000002">
    <property type="protein sequence ID" value="OCL37090.1"/>
    <property type="molecule type" value="Genomic_DNA"/>
</dbReference>
<evidence type="ECO:0000256" key="2">
    <source>
        <dbReference type="ARBA" id="ARBA00004236"/>
    </source>
</evidence>
<dbReference type="InterPro" id="IPR005467">
    <property type="entry name" value="His_kinase_dom"/>
</dbReference>
<dbReference type="Pfam" id="PF08448">
    <property type="entry name" value="PAS_4"/>
    <property type="match status" value="1"/>
</dbReference>
<keyword evidence="4" id="KW-0597">Phosphoprotein</keyword>
<dbReference type="InterPro" id="IPR000700">
    <property type="entry name" value="PAS-assoc_C"/>
</dbReference>
<evidence type="ECO:0000313" key="11">
    <source>
        <dbReference type="Proteomes" id="UP000093501"/>
    </source>
</evidence>
<protein>
    <recommendedName>
        <fullName evidence="3">histidine kinase</fullName>
        <ecNumber evidence="3">2.7.13.3</ecNumber>
    </recommendedName>
</protein>
<dbReference type="EC" id="2.7.13.3" evidence="3"/>
<dbReference type="Pfam" id="PF02518">
    <property type="entry name" value="HATPase_c"/>
    <property type="match status" value="1"/>
</dbReference>
<dbReference type="InterPro" id="IPR003661">
    <property type="entry name" value="HisK_dim/P_dom"/>
</dbReference>
<evidence type="ECO:0000256" key="6">
    <source>
        <dbReference type="ARBA" id="ARBA00023012"/>
    </source>
</evidence>
<evidence type="ECO:0000256" key="5">
    <source>
        <dbReference type="ARBA" id="ARBA00022777"/>
    </source>
</evidence>
<dbReference type="NCBIfam" id="TIGR00229">
    <property type="entry name" value="sensory_box"/>
    <property type="match status" value="1"/>
</dbReference>
<dbReference type="Pfam" id="PF00989">
    <property type="entry name" value="PAS"/>
    <property type="match status" value="1"/>
</dbReference>
<proteinExistence type="predicted"/>
<dbReference type="CDD" id="cd00075">
    <property type="entry name" value="HATPase"/>
    <property type="match status" value="1"/>
</dbReference>
<organism evidence="10 11">
    <name type="scientific">Tessaracoccus lapidicaptus</name>
    <dbReference type="NCBI Taxonomy" id="1427523"/>
    <lineage>
        <taxon>Bacteria</taxon>
        <taxon>Bacillati</taxon>
        <taxon>Actinomycetota</taxon>
        <taxon>Actinomycetes</taxon>
        <taxon>Propionibacteriales</taxon>
        <taxon>Propionibacteriaceae</taxon>
        <taxon>Tessaracoccus</taxon>
    </lineage>
</organism>
<dbReference type="GO" id="GO:0005886">
    <property type="term" value="C:plasma membrane"/>
    <property type="evidence" value="ECO:0007669"/>
    <property type="project" value="UniProtKB-SubCell"/>
</dbReference>
<keyword evidence="6" id="KW-0902">Two-component regulatory system</keyword>
<dbReference type="Gene3D" id="3.30.565.10">
    <property type="entry name" value="Histidine kinase-like ATPase, C-terminal domain"/>
    <property type="match status" value="1"/>
</dbReference>
<dbReference type="GO" id="GO:0006355">
    <property type="term" value="P:regulation of DNA-templated transcription"/>
    <property type="evidence" value="ECO:0007669"/>
    <property type="project" value="InterPro"/>
</dbReference>
<comment type="catalytic activity">
    <reaction evidence="1">
        <text>ATP + protein L-histidine = ADP + protein N-phospho-L-histidine.</text>
        <dbReference type="EC" id="2.7.13.3"/>
    </reaction>
</comment>
<dbReference type="Gene3D" id="3.30.450.20">
    <property type="entry name" value="PAS domain"/>
    <property type="match status" value="3"/>
</dbReference>
<dbReference type="InterPro" id="IPR013767">
    <property type="entry name" value="PAS_fold"/>
</dbReference>
<dbReference type="CDD" id="cd00082">
    <property type="entry name" value="HisKA"/>
    <property type="match status" value="1"/>
</dbReference>
<dbReference type="SUPFAM" id="SSF55785">
    <property type="entry name" value="PYP-like sensor domain (PAS domain)"/>
    <property type="match status" value="2"/>
</dbReference>
<dbReference type="InterPro" id="IPR036890">
    <property type="entry name" value="HATPase_C_sf"/>
</dbReference>
<keyword evidence="5" id="KW-0418">Kinase</keyword>
<dbReference type="Proteomes" id="UP000093501">
    <property type="component" value="Unassembled WGS sequence"/>
</dbReference>
<evidence type="ECO:0000259" key="8">
    <source>
        <dbReference type="PROSITE" id="PS50112"/>
    </source>
</evidence>
<sequence>MDPMELLRPQRDTTGLIRDLEIRAVNPAFEAATGRRAADLVGQGLASSFPEMDPGIFESFCAVADGSTPLSLNSVPLRSAIHAGTVHFFDVRAVRLDIDLLLVTYRDVTDQVQAVERLKHSENLYRLVSDTSNDLVLIVAQDTIVWSSPASERLLGLLPETLIGQDWTAWIDPEHREEMGAFRTQLVTTSHGTTRTKVMGADGTRHWVSMTAGPYTDDRGHPIGFLITLRLIDAEVAAEDRTRALLRQRELILTNAPVGVFRLRLYPDAVKTDYITERGERLLIGRRGTCLPLRCLTDGTVSAADVDELWARAAEAASTGGPVVCDVEGDDALGWIRITAYVSRDTDGNLIIDGVIEDITRLRQHEVALQTETLAAMDRAERLQRQVNLEKSVIASLGHDLRTPLSTIMSSASALNSSDTRLTDLERCELSRGIAASAERLSQLIESLIDLRRIETGGFTARLESTTLLAVLEAPLGRVLVPIELDIPTDLPDLLADRALLERSVENLIDNAVRHSPQGVPVLVRGRRNGDAIDLEIIDSGEGVPAELYEDMFSPFRRLNGTTRGGLGLGLPIAKGFAEAMGMTLTPSATPGGGLTMTLRIRTTHG</sequence>
<dbReference type="InterPro" id="IPR000014">
    <property type="entry name" value="PAS"/>
</dbReference>
<evidence type="ECO:0000256" key="3">
    <source>
        <dbReference type="ARBA" id="ARBA00012438"/>
    </source>
</evidence>
<accession>A0A1C0AS30</accession>
<dbReference type="PRINTS" id="PR00344">
    <property type="entry name" value="BCTRLSENSOR"/>
</dbReference>
<feature type="domain" description="Histidine kinase" evidence="7">
    <location>
        <begin position="396"/>
        <end position="605"/>
    </location>
</feature>
<dbReference type="SUPFAM" id="SSF47384">
    <property type="entry name" value="Homodimeric domain of signal transducing histidine kinase"/>
    <property type="match status" value="1"/>
</dbReference>
<dbReference type="InterPro" id="IPR003594">
    <property type="entry name" value="HATPase_dom"/>
</dbReference>
<dbReference type="CDD" id="cd00130">
    <property type="entry name" value="PAS"/>
    <property type="match status" value="1"/>
</dbReference>
<dbReference type="Gene3D" id="1.10.287.130">
    <property type="match status" value="1"/>
</dbReference>
<reference evidence="11" key="1">
    <citation type="submission" date="2016-07" db="EMBL/GenBank/DDBJ databases">
        <authorList>
            <person name="Florea S."/>
            <person name="Webb J.S."/>
            <person name="Jaromczyk J."/>
            <person name="Schardl C.L."/>
        </authorList>
    </citation>
    <scope>NUCLEOTIDE SEQUENCE [LARGE SCALE GENOMIC DNA]</scope>
    <source>
        <strain evidence="11">IPBSL-7</strain>
    </source>
</reference>
<dbReference type="PANTHER" id="PTHR45569">
    <property type="entry name" value="SENSOR PROTEIN KDPD"/>
    <property type="match status" value="1"/>
</dbReference>
<keyword evidence="11" id="KW-1185">Reference proteome</keyword>
<dbReference type="InterPro" id="IPR013656">
    <property type="entry name" value="PAS_4"/>
</dbReference>
<evidence type="ECO:0000313" key="10">
    <source>
        <dbReference type="EMBL" id="OCL37090.1"/>
    </source>
</evidence>
<dbReference type="SMART" id="SM00387">
    <property type="entry name" value="HATPase_c"/>
    <property type="match status" value="1"/>
</dbReference>
<feature type="domain" description="PAS" evidence="8">
    <location>
        <begin position="120"/>
        <end position="190"/>
    </location>
</feature>
<dbReference type="PANTHER" id="PTHR45569:SF1">
    <property type="entry name" value="SENSOR PROTEIN KDPD"/>
    <property type="match status" value="1"/>
</dbReference>
<dbReference type="PROSITE" id="PS50109">
    <property type="entry name" value="HIS_KIN"/>
    <property type="match status" value="1"/>
</dbReference>
<evidence type="ECO:0000256" key="1">
    <source>
        <dbReference type="ARBA" id="ARBA00000085"/>
    </source>
</evidence>
<dbReference type="Pfam" id="PF00512">
    <property type="entry name" value="HisKA"/>
    <property type="match status" value="1"/>
</dbReference>